<name>A0AA36IVI3_9DINO</name>
<accession>A0AA36IVI3</accession>
<dbReference type="AlphaFoldDB" id="A0AA36IVI3"/>
<organism evidence="3 4">
    <name type="scientific">Effrenium voratum</name>
    <dbReference type="NCBI Taxonomy" id="2562239"/>
    <lineage>
        <taxon>Eukaryota</taxon>
        <taxon>Sar</taxon>
        <taxon>Alveolata</taxon>
        <taxon>Dinophyceae</taxon>
        <taxon>Suessiales</taxon>
        <taxon>Symbiodiniaceae</taxon>
        <taxon>Effrenium</taxon>
    </lineage>
</organism>
<evidence type="ECO:0000313" key="3">
    <source>
        <dbReference type="EMBL" id="CAJ1393675.1"/>
    </source>
</evidence>
<keyword evidence="4" id="KW-1185">Reference proteome</keyword>
<feature type="region of interest" description="Disordered" evidence="1">
    <location>
        <begin position="220"/>
        <end position="245"/>
    </location>
</feature>
<proteinExistence type="predicted"/>
<reference evidence="3" key="1">
    <citation type="submission" date="2023-08" db="EMBL/GenBank/DDBJ databases">
        <authorList>
            <person name="Chen Y."/>
            <person name="Shah S."/>
            <person name="Dougan E. K."/>
            <person name="Thang M."/>
            <person name="Chan C."/>
        </authorList>
    </citation>
    <scope>NUCLEOTIDE SEQUENCE</scope>
</reference>
<feature type="chain" id="PRO_5041394586" evidence="2">
    <location>
        <begin position="21"/>
        <end position="598"/>
    </location>
</feature>
<comment type="caution">
    <text evidence="3">The sequence shown here is derived from an EMBL/GenBank/DDBJ whole genome shotgun (WGS) entry which is preliminary data.</text>
</comment>
<evidence type="ECO:0000256" key="2">
    <source>
        <dbReference type="SAM" id="SignalP"/>
    </source>
</evidence>
<dbReference type="Proteomes" id="UP001178507">
    <property type="component" value="Unassembled WGS sequence"/>
</dbReference>
<evidence type="ECO:0000313" key="4">
    <source>
        <dbReference type="Proteomes" id="UP001178507"/>
    </source>
</evidence>
<dbReference type="EMBL" id="CAUJNA010002624">
    <property type="protein sequence ID" value="CAJ1393675.1"/>
    <property type="molecule type" value="Genomic_DNA"/>
</dbReference>
<protein>
    <submittedName>
        <fullName evidence="3">Uncharacterized protein</fullName>
    </submittedName>
</protein>
<gene>
    <name evidence="3" type="ORF">EVOR1521_LOCUS18494</name>
</gene>
<feature type="signal peptide" evidence="2">
    <location>
        <begin position="1"/>
        <end position="20"/>
    </location>
</feature>
<keyword evidence="2" id="KW-0732">Signal</keyword>
<evidence type="ECO:0000256" key="1">
    <source>
        <dbReference type="SAM" id="MobiDB-lite"/>
    </source>
</evidence>
<sequence>MPSGWLVIWLLKLCFEWALQWWYRPGQVCGRRKFWHSGNITYYSLHLRSRGSCFVWEPCGQQKCRESKSRFLNGVGMRVWLDCYGEWSLQQSQKNDCSHTRMSNTELFWPWCVRKTMWYLTSLLIRPGQGLRQTRYRTECCRVSSDSWAGGRPRVASTRTWTWSRPHRWKQPFLSGNRIRQSSFALPIWKVTFPLCALVPRMMGLPVHIEVEDELSPNELPQVPLVPPQPHSRTRQRNATPKPRVALRRSGRVTGRTVLGRQVGPHDVHTERRVPNAARPRQQTWWQKTRAYIRKLNKSMLGSMFWVLVLASASRSGAFDHFASMLGSVARVSESAASVAALVLDSSADLATSTSQVVKAFSVESMDLVHTAWRGVDLLNLTCTKTAGRVVGLTASEVSAWFLGESGVAVTMCNKSQILDLWISAAHSVELGIPTVDSTMQHFNVSGEYWEAAVVAGLLPGGWISVDFAHTRVSFQARWANPFWELIELEVQQEAPQMVRQLQAFAQSVPAVNTSRMFVVEPLHPCTWLWMNLISCSWYRCLTACGEVGFMLAGVLFFRQCNLLSKIQETASFANVSAALQKFKTLLADRIDATVGMG</sequence>